<evidence type="ECO:0000313" key="6">
    <source>
        <dbReference type="EMBL" id="TCO85738.1"/>
    </source>
</evidence>
<evidence type="ECO:0000313" key="7">
    <source>
        <dbReference type="Proteomes" id="UP000295711"/>
    </source>
</evidence>
<dbReference type="SUPFAM" id="SSF54001">
    <property type="entry name" value="Cysteine proteinases"/>
    <property type="match status" value="1"/>
</dbReference>
<protein>
    <submittedName>
        <fullName evidence="6">NlpC/P60 family protein</fullName>
    </submittedName>
</protein>
<dbReference type="Gene3D" id="3.90.1720.10">
    <property type="entry name" value="endopeptidase domain like (from Nostoc punctiforme)"/>
    <property type="match status" value="1"/>
</dbReference>
<sequence length="152" mass="17404">MKSSKQVQIVRQALLLREKNQYTQSSRRLLVDKGYSDCSSFVWWIYLSTLKIDIGMDTPEQILSLKGLDVDFGDMDTPDAARLKPGDLLFFKGTDTSRPFQVGHVEMYLGQKKLIGHNDNGHPGPTVKNLDTFCRERANAGRTYIKTRRFLF</sequence>
<keyword evidence="2" id="KW-0645">Protease</keyword>
<dbReference type="GO" id="GO:0006508">
    <property type="term" value="P:proteolysis"/>
    <property type="evidence" value="ECO:0007669"/>
    <property type="project" value="UniProtKB-KW"/>
</dbReference>
<evidence type="ECO:0000256" key="1">
    <source>
        <dbReference type="ARBA" id="ARBA00007074"/>
    </source>
</evidence>
<dbReference type="PROSITE" id="PS51935">
    <property type="entry name" value="NLPC_P60"/>
    <property type="match status" value="1"/>
</dbReference>
<reference evidence="6 7" key="1">
    <citation type="submission" date="2019-03" db="EMBL/GenBank/DDBJ databases">
        <title>Genomic Encyclopedia of Type Strains, Phase IV (KMG-IV): sequencing the most valuable type-strain genomes for metagenomic binning, comparative biology and taxonomic classification.</title>
        <authorList>
            <person name="Goeker M."/>
        </authorList>
    </citation>
    <scope>NUCLEOTIDE SEQUENCE [LARGE SCALE GENOMIC DNA]</scope>
    <source>
        <strain evidence="6 7">DSM 28559</strain>
    </source>
</reference>
<evidence type="ECO:0000256" key="2">
    <source>
        <dbReference type="ARBA" id="ARBA00022670"/>
    </source>
</evidence>
<keyword evidence="7" id="KW-1185">Reference proteome</keyword>
<dbReference type="GO" id="GO:0008234">
    <property type="term" value="F:cysteine-type peptidase activity"/>
    <property type="evidence" value="ECO:0007669"/>
    <property type="project" value="UniProtKB-KW"/>
</dbReference>
<dbReference type="EMBL" id="SLXA01000002">
    <property type="protein sequence ID" value="TCO85738.1"/>
    <property type="molecule type" value="Genomic_DNA"/>
</dbReference>
<dbReference type="InterPro" id="IPR000064">
    <property type="entry name" value="NLP_P60_dom"/>
</dbReference>
<organism evidence="6 7">
    <name type="scientific">Frisingicoccus caecimuris</name>
    <dbReference type="NCBI Taxonomy" id="1796636"/>
    <lineage>
        <taxon>Bacteria</taxon>
        <taxon>Bacillati</taxon>
        <taxon>Bacillota</taxon>
        <taxon>Clostridia</taxon>
        <taxon>Lachnospirales</taxon>
        <taxon>Lachnospiraceae</taxon>
        <taxon>Frisingicoccus</taxon>
    </lineage>
</organism>
<evidence type="ECO:0000259" key="5">
    <source>
        <dbReference type="PROSITE" id="PS51935"/>
    </source>
</evidence>
<name>A0A4R2LF59_9FIRM</name>
<dbReference type="InterPro" id="IPR038765">
    <property type="entry name" value="Papain-like_cys_pep_sf"/>
</dbReference>
<evidence type="ECO:0000256" key="3">
    <source>
        <dbReference type="ARBA" id="ARBA00022801"/>
    </source>
</evidence>
<accession>A0A4R2LF59</accession>
<dbReference type="Proteomes" id="UP000295711">
    <property type="component" value="Unassembled WGS sequence"/>
</dbReference>
<keyword evidence="4" id="KW-0788">Thiol protease</keyword>
<dbReference type="OrthoDB" id="1771471at2"/>
<gene>
    <name evidence="6" type="ORF">EV212_10253</name>
</gene>
<keyword evidence="3" id="KW-0378">Hydrolase</keyword>
<dbReference type="Pfam" id="PF00877">
    <property type="entry name" value="NLPC_P60"/>
    <property type="match status" value="1"/>
</dbReference>
<evidence type="ECO:0000256" key="4">
    <source>
        <dbReference type="ARBA" id="ARBA00022807"/>
    </source>
</evidence>
<comment type="similarity">
    <text evidence="1">Belongs to the peptidase C40 family.</text>
</comment>
<comment type="caution">
    <text evidence="6">The sequence shown here is derived from an EMBL/GenBank/DDBJ whole genome shotgun (WGS) entry which is preliminary data.</text>
</comment>
<feature type="domain" description="NlpC/P60" evidence="5">
    <location>
        <begin position="3"/>
        <end position="151"/>
    </location>
</feature>
<dbReference type="RefSeq" id="WP_132088439.1">
    <property type="nucleotide sequence ID" value="NZ_JANKAQ010000001.1"/>
</dbReference>
<dbReference type="AlphaFoldDB" id="A0A4R2LF59"/>
<proteinExistence type="inferred from homology"/>